<reference evidence="1" key="1">
    <citation type="submission" date="2012-11" db="EMBL/GenBank/DDBJ databases">
        <title>Dependencies among metagenomic species, viruses, plasmids and units of genetic variation.</title>
        <authorList>
            <person name="Nielsen H.B."/>
            <person name="Almeida M."/>
            <person name="Juncker A.S."/>
            <person name="Rasmussen S."/>
            <person name="Li J."/>
            <person name="Sunagawa S."/>
            <person name="Plichta D."/>
            <person name="Gautier L."/>
            <person name="Le Chatelier E."/>
            <person name="Peletier E."/>
            <person name="Bonde I."/>
            <person name="Nielsen T."/>
            <person name="Manichanh C."/>
            <person name="Arumugam M."/>
            <person name="Batto J."/>
            <person name="Santos M.B.Q.D."/>
            <person name="Blom N."/>
            <person name="Borruel N."/>
            <person name="Burgdorf K.S."/>
            <person name="Boumezbeur F."/>
            <person name="Casellas F."/>
            <person name="Dore J."/>
            <person name="Guarner F."/>
            <person name="Hansen T."/>
            <person name="Hildebrand F."/>
            <person name="Kaas R.S."/>
            <person name="Kennedy S."/>
            <person name="Kristiansen K."/>
            <person name="Kultima J.R."/>
            <person name="Leonard P."/>
            <person name="Levenez F."/>
            <person name="Lund O."/>
            <person name="Moumen B."/>
            <person name="Le Paslier D."/>
            <person name="Pons N."/>
            <person name="Pedersen O."/>
            <person name="Prifti E."/>
            <person name="Qin J."/>
            <person name="Raes J."/>
            <person name="Tap J."/>
            <person name="Tims S."/>
            <person name="Ussery D.W."/>
            <person name="Yamada T."/>
            <person name="MetaHit consortium"/>
            <person name="Renault P."/>
            <person name="Sicheritz-Ponten T."/>
            <person name="Bork P."/>
            <person name="Wang J."/>
            <person name="Brunak S."/>
            <person name="Ehrlich S.D."/>
        </authorList>
    </citation>
    <scope>NUCLEOTIDE SEQUENCE [LARGE SCALE GENOMIC DNA]</scope>
</reference>
<accession>R6UZK9</accession>
<sequence length="237" mass="26083">MTVHIEHIMKHFQTLVTGKRLSSYAEGFEVVEDVALNSFEFGLRGTQRVCLNTEGDVLVLEQAIVALGELFLQHTGILTADVVELIILLRNIDLLLKLIDVRSLVDEGELNKDRAVEVVEEVTPILKDCCLVLILSKLVVNIVETDGLGVEAAVYLADTVTAHLHIGDRLLCGLADFLRFLVLFLVRDDFLLFLSGKSICVSLETLYTLAVFECLLRLGVCLCHSVAAVQSAIPPVL</sequence>
<proteinExistence type="predicted"/>
<name>R6UZK9_9BACT</name>
<dbReference type="Proteomes" id="UP000017938">
    <property type="component" value="Unassembled WGS sequence"/>
</dbReference>
<organism evidence="1 2">
    <name type="scientific">Candidatus Colimorpha enterica</name>
    <dbReference type="NCBI Taxonomy" id="3083063"/>
    <lineage>
        <taxon>Bacteria</taxon>
        <taxon>Pseudomonadati</taxon>
        <taxon>Bacteroidota</taxon>
        <taxon>Bacteroidia</taxon>
        <taxon>Bacteroidales</taxon>
        <taxon>Candidatus Colimorpha</taxon>
    </lineage>
</organism>
<evidence type="ECO:0000313" key="1">
    <source>
        <dbReference type="EMBL" id="CDC75982.1"/>
    </source>
</evidence>
<comment type="caution">
    <text evidence="1">The sequence shown here is derived from an EMBL/GenBank/DDBJ whole genome shotgun (WGS) entry which is preliminary data.</text>
</comment>
<protein>
    <submittedName>
        <fullName evidence="1">Uncharacterized protein</fullName>
    </submittedName>
</protein>
<evidence type="ECO:0000313" key="2">
    <source>
        <dbReference type="Proteomes" id="UP000017938"/>
    </source>
</evidence>
<dbReference type="AlphaFoldDB" id="R6UZK9"/>
<dbReference type="EMBL" id="CBFW010000334">
    <property type="protein sequence ID" value="CDC75982.1"/>
    <property type="molecule type" value="Genomic_DNA"/>
</dbReference>
<gene>
    <name evidence="1" type="ORF">BN580_00009</name>
</gene>